<comment type="catalytic activity">
    <reaction evidence="1 7">
        <text>(8S)-3',8-cyclo-7,8-dihydroguanosine 5'-triphosphate = cyclic pyranopterin phosphate + diphosphate</text>
        <dbReference type="Rhea" id="RHEA:49580"/>
        <dbReference type="ChEBI" id="CHEBI:33019"/>
        <dbReference type="ChEBI" id="CHEBI:59648"/>
        <dbReference type="ChEBI" id="CHEBI:131766"/>
        <dbReference type="EC" id="4.6.1.17"/>
    </reaction>
</comment>
<keyword evidence="4 7" id="KW-0501">Molybdenum cofactor biosynthesis</keyword>
<dbReference type="CDD" id="cd01420">
    <property type="entry name" value="MoaC_PE"/>
    <property type="match status" value="1"/>
</dbReference>
<comment type="subunit">
    <text evidence="7">Homohexamer; trimer of dimers.</text>
</comment>
<feature type="binding site" evidence="7">
    <location>
        <begin position="129"/>
        <end position="130"/>
    </location>
    <ligand>
        <name>substrate</name>
    </ligand>
</feature>
<protein>
    <recommendedName>
        <fullName evidence="3 7">Cyclic pyranopterin monophosphate synthase</fullName>
        <ecNumber evidence="3 7">4.6.1.17</ecNumber>
    </recommendedName>
    <alternativeName>
        <fullName evidence="7">Molybdenum cofactor biosynthesis protein C</fullName>
    </alternativeName>
</protein>
<dbReference type="HAMAP" id="MF_01224_B">
    <property type="entry name" value="MoaC_B"/>
    <property type="match status" value="1"/>
</dbReference>
<evidence type="ECO:0000313" key="10">
    <source>
        <dbReference type="Proteomes" id="UP000250079"/>
    </source>
</evidence>
<dbReference type="Pfam" id="PF01967">
    <property type="entry name" value="MoaC"/>
    <property type="match status" value="1"/>
</dbReference>
<dbReference type="Gene3D" id="3.30.70.640">
    <property type="entry name" value="Molybdopterin cofactor biosynthesis C (MoaC) domain"/>
    <property type="match status" value="1"/>
</dbReference>
<dbReference type="GO" id="GO:0061799">
    <property type="term" value="F:cyclic pyranopterin monophosphate synthase activity"/>
    <property type="evidence" value="ECO:0007669"/>
    <property type="project" value="UniProtKB-UniRule"/>
</dbReference>
<evidence type="ECO:0000256" key="2">
    <source>
        <dbReference type="ARBA" id="ARBA00005046"/>
    </source>
</evidence>
<dbReference type="RefSeq" id="WP_088916111.1">
    <property type="nucleotide sequence ID" value="NZ_CP018632.1"/>
</dbReference>
<organism evidence="9 10">
    <name type="scientific">Granulosicoccus antarcticus IMCC3135</name>
    <dbReference type="NCBI Taxonomy" id="1192854"/>
    <lineage>
        <taxon>Bacteria</taxon>
        <taxon>Pseudomonadati</taxon>
        <taxon>Pseudomonadota</taxon>
        <taxon>Gammaproteobacteria</taxon>
        <taxon>Chromatiales</taxon>
        <taxon>Granulosicoccaceae</taxon>
        <taxon>Granulosicoccus</taxon>
    </lineage>
</organism>
<dbReference type="AlphaFoldDB" id="A0A2Z2NH21"/>
<evidence type="ECO:0000256" key="1">
    <source>
        <dbReference type="ARBA" id="ARBA00001637"/>
    </source>
</evidence>
<evidence type="ECO:0000259" key="8">
    <source>
        <dbReference type="Pfam" id="PF01967"/>
    </source>
</evidence>
<dbReference type="EC" id="4.6.1.17" evidence="3 7"/>
<keyword evidence="5 7" id="KW-0456">Lyase</keyword>
<accession>A0A2Z2NH21</accession>
<evidence type="ECO:0000256" key="4">
    <source>
        <dbReference type="ARBA" id="ARBA00023150"/>
    </source>
</evidence>
<evidence type="ECO:0000256" key="7">
    <source>
        <dbReference type="HAMAP-Rule" id="MF_01224"/>
    </source>
</evidence>
<dbReference type="KEGG" id="gai:IMCC3135_02340"/>
<evidence type="ECO:0000256" key="3">
    <source>
        <dbReference type="ARBA" id="ARBA00012575"/>
    </source>
</evidence>
<dbReference type="InterPro" id="IPR002820">
    <property type="entry name" value="Mopterin_CF_biosynth-C_dom"/>
</dbReference>
<evidence type="ECO:0000313" key="9">
    <source>
        <dbReference type="EMBL" id="ASJ70582.1"/>
    </source>
</evidence>
<feature type="active site" evidence="7">
    <location>
        <position position="144"/>
    </location>
</feature>
<comment type="pathway">
    <text evidence="2 7">Cofactor biosynthesis; molybdopterin biosynthesis.</text>
</comment>
<dbReference type="OrthoDB" id="9794429at2"/>
<dbReference type="PANTHER" id="PTHR22960">
    <property type="entry name" value="MOLYBDOPTERIN COFACTOR SYNTHESIS PROTEIN A"/>
    <property type="match status" value="1"/>
</dbReference>
<feature type="binding site" evidence="7">
    <location>
        <begin position="91"/>
        <end position="93"/>
    </location>
    <ligand>
        <name>substrate</name>
    </ligand>
</feature>
<reference evidence="9 10" key="1">
    <citation type="submission" date="2016-12" db="EMBL/GenBank/DDBJ databases">
        <authorList>
            <person name="Song W.-J."/>
            <person name="Kurnit D.M."/>
        </authorList>
    </citation>
    <scope>NUCLEOTIDE SEQUENCE [LARGE SCALE GENOMIC DNA]</scope>
    <source>
        <strain evidence="9 10">IMCC3135</strain>
    </source>
</reference>
<feature type="domain" description="Molybdopterin cofactor biosynthesis C (MoaC)" evidence="8">
    <location>
        <begin position="31"/>
        <end position="166"/>
    </location>
</feature>
<dbReference type="UniPathway" id="UPA00344"/>
<sequence length="174" mass="18341">MSQDQTEAPKSAAGEAHSGLTHFNAAGEAHMVDVGDKAVTHRVAVAGGKISMLPATFEMVCAGTHKKGDVLGIARVAGIMAAKRTSDLIPLCHPIGLTRVDVEFRPDAADNSVHCEVRAETRSQTGVEMEALIGLQVALATIYDMCKAVDRGMQMDAIRLLEKSGGKSGNYHAT</sequence>
<dbReference type="InterPro" id="IPR047594">
    <property type="entry name" value="MoaC_bact/euk"/>
</dbReference>
<proteinExistence type="inferred from homology"/>
<dbReference type="SUPFAM" id="SSF55040">
    <property type="entry name" value="Molybdenum cofactor biosynthesis protein C, MoaC"/>
    <property type="match status" value="1"/>
</dbReference>
<evidence type="ECO:0000256" key="5">
    <source>
        <dbReference type="ARBA" id="ARBA00023239"/>
    </source>
</evidence>
<evidence type="ECO:0000256" key="6">
    <source>
        <dbReference type="ARBA" id="ARBA00055087"/>
    </source>
</evidence>
<comment type="similarity">
    <text evidence="7">Belongs to the MoaC family.</text>
</comment>
<dbReference type="GO" id="GO:0006777">
    <property type="term" value="P:Mo-molybdopterin cofactor biosynthetic process"/>
    <property type="evidence" value="ECO:0007669"/>
    <property type="project" value="UniProtKB-UniRule"/>
</dbReference>
<gene>
    <name evidence="7 9" type="primary">moaC</name>
    <name evidence="9" type="ORF">IMCC3135_02340</name>
</gene>
<dbReference type="Proteomes" id="UP000250079">
    <property type="component" value="Chromosome"/>
</dbReference>
<comment type="function">
    <text evidence="6 7">Catalyzes the conversion of (8S)-3',8-cyclo-7,8-dihydroguanosine 5'-triphosphate to cyclic pyranopterin monophosphate (cPMP).</text>
</comment>
<dbReference type="InterPro" id="IPR050105">
    <property type="entry name" value="MoCo_biosynth_MoaA/MoaC"/>
</dbReference>
<dbReference type="InterPro" id="IPR036522">
    <property type="entry name" value="MoaC_sf"/>
</dbReference>
<dbReference type="NCBIfam" id="NF006870">
    <property type="entry name" value="PRK09364.1"/>
    <property type="match status" value="1"/>
</dbReference>
<dbReference type="EMBL" id="CP018632">
    <property type="protein sequence ID" value="ASJ70582.1"/>
    <property type="molecule type" value="Genomic_DNA"/>
</dbReference>
<keyword evidence="10" id="KW-1185">Reference proteome</keyword>
<dbReference type="InterPro" id="IPR023045">
    <property type="entry name" value="MoaC"/>
</dbReference>
<name>A0A2Z2NH21_9GAMM</name>
<dbReference type="NCBIfam" id="TIGR00581">
    <property type="entry name" value="moaC"/>
    <property type="match status" value="1"/>
</dbReference>